<comment type="catalytic activity">
    <reaction evidence="1">
        <text>Thiol-dependent hydrolysis of ester, thioester, amide, peptide and isopeptide bonds formed by the C-terminal Gly of ubiquitin (a 76-residue protein attached to proteins as an intracellular targeting signal).</text>
        <dbReference type="EC" id="3.4.19.12"/>
    </reaction>
</comment>
<evidence type="ECO:0000313" key="8">
    <source>
        <dbReference type="EMBL" id="CAG8536796.1"/>
    </source>
</evidence>
<keyword evidence="6" id="KW-0788">Thiol protease</keyword>
<dbReference type="Pfam" id="PF00443">
    <property type="entry name" value="UCH"/>
    <property type="match status" value="1"/>
</dbReference>
<feature type="domain" description="USP" evidence="7">
    <location>
        <begin position="33"/>
        <end position="314"/>
    </location>
</feature>
<accession>A0A9N9FHK9</accession>
<dbReference type="InterPro" id="IPR001394">
    <property type="entry name" value="Peptidase_C19_UCH"/>
</dbReference>
<name>A0A9N9FHK9_9GLOM</name>
<sequence length="314" mass="36011">MGSSAEIPRAPENVLFIEDMTDKQLAETLKLPSGLTNLGNTCYMNATLQCLRSMPELHQSLNRFTGGINTGYPAKNLTASLRDLFQQLNQTTEGYSPYVFLQMLRTAFPQFAQQNNNGFMQQDAEESPEEEPVITKDVFTKLNCFISERRSVNYSKYTRISRLPEYLTVQFVRFFWKSLIRKKVKVLRRVKFPLDFDLTDICTDELKKKLLPVRDRLVELEKEKLEAKEIGYDSKIEEIKKLVDPELAADFGANTTGLYELCAVLTHTGRYVDSGHYIGWVRKDDSPDDWIKYDDDKVSIVKSEEILKLDGGGT</sequence>
<reference evidence="8" key="1">
    <citation type="submission" date="2021-06" db="EMBL/GenBank/DDBJ databases">
        <authorList>
            <person name="Kallberg Y."/>
            <person name="Tangrot J."/>
            <person name="Rosling A."/>
        </authorList>
    </citation>
    <scope>NUCLEOTIDE SEQUENCE</scope>
    <source>
        <strain evidence="8">AZ414A</strain>
    </source>
</reference>
<dbReference type="PROSITE" id="PS00972">
    <property type="entry name" value="USP_1"/>
    <property type="match status" value="1"/>
</dbReference>
<proteinExistence type="predicted"/>
<evidence type="ECO:0000256" key="6">
    <source>
        <dbReference type="ARBA" id="ARBA00022807"/>
    </source>
</evidence>
<dbReference type="GO" id="GO:0004843">
    <property type="term" value="F:cysteine-type deubiquitinase activity"/>
    <property type="evidence" value="ECO:0007669"/>
    <property type="project" value="UniProtKB-EC"/>
</dbReference>
<evidence type="ECO:0000256" key="5">
    <source>
        <dbReference type="ARBA" id="ARBA00022801"/>
    </source>
</evidence>
<dbReference type="InterPro" id="IPR038765">
    <property type="entry name" value="Papain-like_cys_pep_sf"/>
</dbReference>
<dbReference type="InterPro" id="IPR028889">
    <property type="entry name" value="USP"/>
</dbReference>
<dbReference type="EC" id="3.4.19.12" evidence="2"/>
<keyword evidence="4" id="KW-0833">Ubl conjugation pathway</keyword>
<dbReference type="GO" id="GO:0016579">
    <property type="term" value="P:protein deubiquitination"/>
    <property type="evidence" value="ECO:0007669"/>
    <property type="project" value="InterPro"/>
</dbReference>
<dbReference type="GO" id="GO:0043161">
    <property type="term" value="P:proteasome-mediated ubiquitin-dependent protein catabolic process"/>
    <property type="evidence" value="ECO:0007669"/>
    <property type="project" value="InterPro"/>
</dbReference>
<dbReference type="PANTHER" id="PTHR43982">
    <property type="entry name" value="UBIQUITIN CARBOXYL-TERMINAL HYDROLASE"/>
    <property type="match status" value="1"/>
</dbReference>
<dbReference type="GO" id="GO:0061136">
    <property type="term" value="P:regulation of proteasomal protein catabolic process"/>
    <property type="evidence" value="ECO:0007669"/>
    <property type="project" value="TreeGrafter"/>
</dbReference>
<keyword evidence="3" id="KW-0645">Protease</keyword>
<dbReference type="Gene3D" id="3.90.70.10">
    <property type="entry name" value="Cysteine proteinases"/>
    <property type="match status" value="2"/>
</dbReference>
<dbReference type="EMBL" id="CAJVPK010000656">
    <property type="protein sequence ID" value="CAG8536796.1"/>
    <property type="molecule type" value="Genomic_DNA"/>
</dbReference>
<dbReference type="AlphaFoldDB" id="A0A9N9FHK9"/>
<evidence type="ECO:0000313" key="9">
    <source>
        <dbReference type="Proteomes" id="UP000789706"/>
    </source>
</evidence>
<evidence type="ECO:0000256" key="2">
    <source>
        <dbReference type="ARBA" id="ARBA00012759"/>
    </source>
</evidence>
<gene>
    <name evidence="8" type="ORF">DEBURN_LOCUS6413</name>
</gene>
<dbReference type="InterPro" id="IPR044635">
    <property type="entry name" value="UBP14-like"/>
</dbReference>
<dbReference type="PROSITE" id="PS50235">
    <property type="entry name" value="USP_3"/>
    <property type="match status" value="1"/>
</dbReference>
<evidence type="ECO:0000256" key="1">
    <source>
        <dbReference type="ARBA" id="ARBA00000707"/>
    </source>
</evidence>
<keyword evidence="5" id="KW-0378">Hydrolase</keyword>
<protein>
    <recommendedName>
        <fullName evidence="2">ubiquitinyl hydrolase 1</fullName>
        <ecNumber evidence="2">3.4.19.12</ecNumber>
    </recommendedName>
</protein>
<evidence type="ECO:0000256" key="3">
    <source>
        <dbReference type="ARBA" id="ARBA00022670"/>
    </source>
</evidence>
<dbReference type="PANTHER" id="PTHR43982:SF1">
    <property type="entry name" value="UBIQUITIN CARBOXYL-TERMINAL HYDROLASE 14"/>
    <property type="match status" value="1"/>
</dbReference>
<dbReference type="SUPFAM" id="SSF54001">
    <property type="entry name" value="Cysteine proteinases"/>
    <property type="match status" value="1"/>
</dbReference>
<dbReference type="Proteomes" id="UP000789706">
    <property type="component" value="Unassembled WGS sequence"/>
</dbReference>
<comment type="caution">
    <text evidence="8">The sequence shown here is derived from an EMBL/GenBank/DDBJ whole genome shotgun (WGS) entry which is preliminary data.</text>
</comment>
<dbReference type="PROSITE" id="PS00973">
    <property type="entry name" value="USP_2"/>
    <property type="match status" value="1"/>
</dbReference>
<keyword evidence="9" id="KW-1185">Reference proteome</keyword>
<evidence type="ECO:0000259" key="7">
    <source>
        <dbReference type="PROSITE" id="PS50235"/>
    </source>
</evidence>
<dbReference type="OrthoDB" id="333239at2759"/>
<organism evidence="8 9">
    <name type="scientific">Diversispora eburnea</name>
    <dbReference type="NCBI Taxonomy" id="1213867"/>
    <lineage>
        <taxon>Eukaryota</taxon>
        <taxon>Fungi</taxon>
        <taxon>Fungi incertae sedis</taxon>
        <taxon>Mucoromycota</taxon>
        <taxon>Glomeromycotina</taxon>
        <taxon>Glomeromycetes</taxon>
        <taxon>Diversisporales</taxon>
        <taxon>Diversisporaceae</taxon>
        <taxon>Diversispora</taxon>
    </lineage>
</organism>
<evidence type="ECO:0000256" key="4">
    <source>
        <dbReference type="ARBA" id="ARBA00022786"/>
    </source>
</evidence>
<dbReference type="GO" id="GO:0070628">
    <property type="term" value="F:proteasome binding"/>
    <property type="evidence" value="ECO:0007669"/>
    <property type="project" value="TreeGrafter"/>
</dbReference>
<dbReference type="InterPro" id="IPR018200">
    <property type="entry name" value="USP_CS"/>
</dbReference>